<keyword evidence="3" id="KW-1185">Reference proteome</keyword>
<sequence length="257" mass="26507">MGGDAGGFVGYPMVEESKATGAVAAVYAHLLDGMPFVPSLFKSLALCPGYLVLAHEQAAGVLPDPSFAQSAQKLVTSAREITTPPAHADVRGALAGFTGPLSRMLLLAAGLRLALDGELHAPPAPGQVPEARPVRPESPAPSPADAPAPELYGQIRAALDTPVVNSIWRSLADRGLLEAAWDHLGPQVPATRAAADDLQHRAVDAARHLPWQVVADPTALEQAGLGDARPGMAAVLGAYMTTLPRVLVLVASSSAPE</sequence>
<feature type="compositionally biased region" description="Pro residues" evidence="1">
    <location>
        <begin position="136"/>
        <end position="146"/>
    </location>
</feature>
<gene>
    <name evidence="2" type="ORF">QOZ88_08190</name>
</gene>
<accession>A0ABT9IAL9</accession>
<evidence type="ECO:0000256" key="1">
    <source>
        <dbReference type="SAM" id="MobiDB-lite"/>
    </source>
</evidence>
<dbReference type="Proteomes" id="UP001233673">
    <property type="component" value="Unassembled WGS sequence"/>
</dbReference>
<dbReference type="EMBL" id="JASNFN010000006">
    <property type="protein sequence ID" value="MDP5182617.1"/>
    <property type="molecule type" value="Genomic_DNA"/>
</dbReference>
<organism evidence="2 3">
    <name type="scientific">Blastococcus carthaginiensis</name>
    <dbReference type="NCBI Taxonomy" id="3050034"/>
    <lineage>
        <taxon>Bacteria</taxon>
        <taxon>Bacillati</taxon>
        <taxon>Actinomycetota</taxon>
        <taxon>Actinomycetes</taxon>
        <taxon>Geodermatophilales</taxon>
        <taxon>Geodermatophilaceae</taxon>
        <taxon>Blastococcus</taxon>
    </lineage>
</organism>
<name>A0ABT9IAL9_9ACTN</name>
<protein>
    <submittedName>
        <fullName evidence="2">Uncharacterized protein</fullName>
    </submittedName>
</protein>
<reference evidence="3" key="1">
    <citation type="submission" date="2023-05" db="EMBL/GenBank/DDBJ databases">
        <title>Draft genome of Pseudofrankia sp. BMG5.37.</title>
        <authorList>
            <person name="Gtari M."/>
            <person name="Ghodhbane F."/>
            <person name="Sbissi I."/>
        </authorList>
    </citation>
    <scope>NUCLEOTIDE SEQUENCE [LARGE SCALE GENOMIC DNA]</scope>
    <source>
        <strain evidence="3">BMG 814</strain>
    </source>
</reference>
<evidence type="ECO:0000313" key="2">
    <source>
        <dbReference type="EMBL" id="MDP5182617.1"/>
    </source>
</evidence>
<proteinExistence type="predicted"/>
<dbReference type="RefSeq" id="WP_305999300.1">
    <property type="nucleotide sequence ID" value="NZ_JASNFN010000006.1"/>
</dbReference>
<comment type="caution">
    <text evidence="2">The sequence shown here is derived from an EMBL/GenBank/DDBJ whole genome shotgun (WGS) entry which is preliminary data.</text>
</comment>
<evidence type="ECO:0000313" key="3">
    <source>
        <dbReference type="Proteomes" id="UP001233673"/>
    </source>
</evidence>
<feature type="region of interest" description="Disordered" evidence="1">
    <location>
        <begin position="122"/>
        <end position="148"/>
    </location>
</feature>